<name>A0ABX0XG57_9BACT</name>
<proteinExistence type="predicted"/>
<evidence type="ECO:0000313" key="3">
    <source>
        <dbReference type="Proteomes" id="UP000770785"/>
    </source>
</evidence>
<dbReference type="RefSeq" id="WP_168040010.1">
    <property type="nucleotide sequence ID" value="NZ_JAATJH010000009.1"/>
</dbReference>
<protein>
    <submittedName>
        <fullName evidence="2">Ribosomal protein S18 acetylase RimI-like enzyme</fullName>
    </submittedName>
</protein>
<dbReference type="InterPro" id="IPR050276">
    <property type="entry name" value="MshD_Acetyltransferase"/>
</dbReference>
<feature type="domain" description="N-acetyltransferase" evidence="1">
    <location>
        <begin position="5"/>
        <end position="187"/>
    </location>
</feature>
<evidence type="ECO:0000259" key="1">
    <source>
        <dbReference type="PROSITE" id="PS51186"/>
    </source>
</evidence>
<dbReference type="CDD" id="cd04301">
    <property type="entry name" value="NAT_SF"/>
    <property type="match status" value="1"/>
</dbReference>
<evidence type="ECO:0000313" key="2">
    <source>
        <dbReference type="EMBL" id="NJC28216.1"/>
    </source>
</evidence>
<dbReference type="InterPro" id="IPR016181">
    <property type="entry name" value="Acyl_CoA_acyltransferase"/>
</dbReference>
<dbReference type="Proteomes" id="UP000770785">
    <property type="component" value="Unassembled WGS sequence"/>
</dbReference>
<comment type="caution">
    <text evidence="2">The sequence shown here is derived from an EMBL/GenBank/DDBJ whole genome shotgun (WGS) entry which is preliminary data.</text>
</comment>
<dbReference type="SUPFAM" id="SSF55729">
    <property type="entry name" value="Acyl-CoA N-acyltransferases (Nat)"/>
    <property type="match status" value="1"/>
</dbReference>
<dbReference type="InterPro" id="IPR000182">
    <property type="entry name" value="GNAT_dom"/>
</dbReference>
<organism evidence="2 3">
    <name type="scientific">Neolewinella antarctica</name>
    <dbReference type="NCBI Taxonomy" id="442734"/>
    <lineage>
        <taxon>Bacteria</taxon>
        <taxon>Pseudomonadati</taxon>
        <taxon>Bacteroidota</taxon>
        <taxon>Saprospiria</taxon>
        <taxon>Saprospirales</taxon>
        <taxon>Lewinellaceae</taxon>
        <taxon>Neolewinella</taxon>
    </lineage>
</organism>
<gene>
    <name evidence="2" type="ORF">GGR27_003737</name>
</gene>
<dbReference type="PROSITE" id="PS51186">
    <property type="entry name" value="GNAT"/>
    <property type="match status" value="1"/>
</dbReference>
<keyword evidence="3" id="KW-1185">Reference proteome</keyword>
<dbReference type="PANTHER" id="PTHR43617">
    <property type="entry name" value="L-AMINO ACID N-ACETYLTRANSFERASE"/>
    <property type="match status" value="1"/>
</dbReference>
<reference evidence="2 3" key="1">
    <citation type="submission" date="2020-03" db="EMBL/GenBank/DDBJ databases">
        <title>Genomic Encyclopedia of Type Strains, Phase IV (KMG-IV): sequencing the most valuable type-strain genomes for metagenomic binning, comparative biology and taxonomic classification.</title>
        <authorList>
            <person name="Goeker M."/>
        </authorList>
    </citation>
    <scope>NUCLEOTIDE SEQUENCE [LARGE SCALE GENOMIC DNA]</scope>
    <source>
        <strain evidence="2 3">DSM 105096</strain>
    </source>
</reference>
<sequence>MNLNYRIVEATPADYDTIRKIAHATWPSTFKDILTGEQIDYMLHLMYRRQAIEQQVADGHVFLLLVEGQRGNQNANPSPQYLKGGITKFKPVGYASYQADYLPGTTKLHKVYLLPESQGKGFGKQLIDKVATIARNAGQKALRLDVNYQNKAIGVYEHVGFRKIDRHTTDIGNGFLMEDWRMELALTD</sequence>
<dbReference type="EMBL" id="JAATJH010000009">
    <property type="protein sequence ID" value="NJC28216.1"/>
    <property type="molecule type" value="Genomic_DNA"/>
</dbReference>
<accession>A0ABX0XG57</accession>
<dbReference type="Gene3D" id="3.40.630.30">
    <property type="match status" value="1"/>
</dbReference>
<dbReference type="Pfam" id="PF00583">
    <property type="entry name" value="Acetyltransf_1"/>
    <property type="match status" value="1"/>
</dbReference>